<dbReference type="InterPro" id="IPR001965">
    <property type="entry name" value="Znf_PHD"/>
</dbReference>
<reference evidence="7 8" key="1">
    <citation type="submission" date="2023-05" db="EMBL/GenBank/DDBJ databases">
        <title>A 100% complete, gapless, phased diploid assembly of the Scenedesmus obliquus UTEX 3031 genome.</title>
        <authorList>
            <person name="Biondi T.C."/>
            <person name="Hanschen E.R."/>
            <person name="Kwon T."/>
            <person name="Eng W."/>
            <person name="Kruse C.P.S."/>
            <person name="Koehler S.I."/>
            <person name="Kunde Y."/>
            <person name="Gleasner C.D."/>
            <person name="You Mak K.T."/>
            <person name="Polle J."/>
            <person name="Hovde B.T."/>
            <person name="Starkenburg S.R."/>
        </authorList>
    </citation>
    <scope>NUCLEOTIDE SEQUENCE [LARGE SCALE GENOMIC DNA]</scope>
    <source>
        <strain evidence="7 8">DOE0152z</strain>
    </source>
</reference>
<dbReference type="SUPFAM" id="SSF48371">
    <property type="entry name" value="ARM repeat"/>
    <property type="match status" value="1"/>
</dbReference>
<keyword evidence="2 4" id="KW-0863">Zinc-finger</keyword>
<dbReference type="InterPro" id="IPR024741">
    <property type="entry name" value="Condensin2_G2"/>
</dbReference>
<feature type="region of interest" description="Disordered" evidence="5">
    <location>
        <begin position="1052"/>
        <end position="1101"/>
    </location>
</feature>
<dbReference type="InterPro" id="IPR016024">
    <property type="entry name" value="ARM-type_fold"/>
</dbReference>
<protein>
    <recommendedName>
        <fullName evidence="6">PHD-type domain-containing protein</fullName>
    </recommendedName>
</protein>
<dbReference type="InterPro" id="IPR013083">
    <property type="entry name" value="Znf_RING/FYVE/PHD"/>
</dbReference>
<dbReference type="CDD" id="cd15545">
    <property type="entry name" value="PHD_BAZ2A_like"/>
    <property type="match status" value="1"/>
</dbReference>
<dbReference type="InterPro" id="IPR019786">
    <property type="entry name" value="Zinc_finger_PHD-type_CS"/>
</dbReference>
<dbReference type="InterPro" id="IPR011989">
    <property type="entry name" value="ARM-like"/>
</dbReference>
<feature type="compositionally biased region" description="Low complexity" evidence="5">
    <location>
        <begin position="1085"/>
        <end position="1101"/>
    </location>
</feature>
<dbReference type="SMART" id="SM00249">
    <property type="entry name" value="PHD"/>
    <property type="match status" value="1"/>
</dbReference>
<evidence type="ECO:0000313" key="8">
    <source>
        <dbReference type="Proteomes" id="UP001244341"/>
    </source>
</evidence>
<dbReference type="Pfam" id="PF00628">
    <property type="entry name" value="PHD"/>
    <property type="match status" value="1"/>
</dbReference>
<feature type="compositionally biased region" description="Low complexity" evidence="5">
    <location>
        <begin position="625"/>
        <end position="639"/>
    </location>
</feature>
<feature type="region of interest" description="Disordered" evidence="5">
    <location>
        <begin position="576"/>
        <end position="650"/>
    </location>
</feature>
<dbReference type="EMBL" id="CP126210">
    <property type="protein sequence ID" value="WIA12344.1"/>
    <property type="molecule type" value="Genomic_DNA"/>
</dbReference>
<accession>A0ABY8TT78</accession>
<dbReference type="PANTHER" id="PTHR16199:SF4">
    <property type="entry name" value="CONDENSIN-2 COMPLEX SUBUNIT G2"/>
    <property type="match status" value="1"/>
</dbReference>
<keyword evidence="1" id="KW-0479">Metal-binding</keyword>
<dbReference type="SUPFAM" id="SSF57903">
    <property type="entry name" value="FYVE/PHD zinc finger"/>
    <property type="match status" value="1"/>
</dbReference>
<name>A0ABY8TT78_TETOB</name>
<dbReference type="InterPro" id="IPR019787">
    <property type="entry name" value="Znf_PHD-finger"/>
</dbReference>
<keyword evidence="3" id="KW-0862">Zinc</keyword>
<proteinExistence type="predicted"/>
<evidence type="ECO:0000256" key="1">
    <source>
        <dbReference type="ARBA" id="ARBA00022723"/>
    </source>
</evidence>
<evidence type="ECO:0000256" key="5">
    <source>
        <dbReference type="SAM" id="MobiDB-lite"/>
    </source>
</evidence>
<evidence type="ECO:0000256" key="3">
    <source>
        <dbReference type="ARBA" id="ARBA00022833"/>
    </source>
</evidence>
<evidence type="ECO:0000313" key="7">
    <source>
        <dbReference type="EMBL" id="WIA12344.1"/>
    </source>
</evidence>
<organism evidence="7 8">
    <name type="scientific">Tetradesmus obliquus</name>
    <name type="common">Green alga</name>
    <name type="synonym">Acutodesmus obliquus</name>
    <dbReference type="NCBI Taxonomy" id="3088"/>
    <lineage>
        <taxon>Eukaryota</taxon>
        <taxon>Viridiplantae</taxon>
        <taxon>Chlorophyta</taxon>
        <taxon>core chlorophytes</taxon>
        <taxon>Chlorophyceae</taxon>
        <taxon>CS clade</taxon>
        <taxon>Sphaeropleales</taxon>
        <taxon>Scenedesmaceae</taxon>
        <taxon>Tetradesmus</taxon>
    </lineage>
</organism>
<dbReference type="InterPro" id="IPR011011">
    <property type="entry name" value="Znf_FYVE_PHD"/>
</dbReference>
<feature type="compositionally biased region" description="Acidic residues" evidence="5">
    <location>
        <begin position="1068"/>
        <end position="1078"/>
    </location>
</feature>
<sequence length="1210" mass="126472">MDVEKLKDLDVAAFVGTHGKYDSDDLKEKLSSCTRAVLVNAALEQLQDCLPEEGEDFDEAKTEPLEAALAALRLAALLCTDALHQCHANPPDALCSAAIMLHDHALLELGNARPDVQDAVAKLCCTWWQYGAENREFLVSQTLPFLLLRAISSSKAAHVKACHAMRGALELLDFEDASINDMKRMLLQAAICPAFVSRPEGRKFLACLLTVHPSMVQEMTSVIRNQIPAGRRSVLDAYGEVILRGWREAVGPCLAEIETNLIQNLMNAALHGSGQALVANIRRVLGELHRCKRLGGAGSVDAMLVRLYEPILFRALSAANAGVRRNALELLLDAFPLLDPEASTEEQDELLVRQFQALSDGLTDACPSVRVVAAQGICGVLNLYWEIIPSATTAGFVSRLTSQLAFDAAMPAVRVAVLEGLQLLVDNQHAQPVLSKALPQLAPVMWDPSPRVREAMADLLLCISTSRGLHFWEVVPLEVLLEQLVGAGAAAPGSSSVAQKLHQLLVPSYFPNPQEGAARIAALLKENPAAGQSFCRMLVAPFIHYMDSGKGSHQVQVPLEDILQLASCLMSHLLQHPPVPDARSPPRKQRNRGTGGGRDAAADGTEGRPSTAAGRGGRGKRKKAPAPAAAAGSSAAAGADAEVPEEEQEVDVMAVGVQEESVDSWQALLAGLAEICAGIGMALQHELCDEQDVQGLFSEASLQQLLTGCPEAAANGDVDSIRCRSCGQSEPEDCLLLCDGCDAGFHTSCLLPQLSCVPEGDWFCPGCCTEVKECSLSRGAAVACMSLLLLSDSGRQLLSRQGLLQRAMPLVQQEAAAAAAAAQTAIRRAAGAGQADEAVQGVVAVLRLGALHARAGMHVLAGGIEGQPATLAEGAVSILQQLASCCHLLRQLPAEAAANPDAEERDGQAAQAAVAAAAAAAAECGCSLLAGLVAVSAAAEEAEDTADALKGALGANTQLLRALLASPSSPAVQQRLSAWLLLWLEALATSPLAAAGTALKQDLPVLLSALLGDQQAGGRAAAGMRNVPVLGGAGGLQEEQWLPLLAAAAAQADDVDTAEGQDGSQQQESEDEDEDADTENQNPNTRTAAQPAAAAAKAKGGAARTTAARLAAGRHLPPLLQAFVTTVARQKQSGTALAGRCMQLSISSAQQENWQACLGGLRLGRLLGCSPAGEQLEALNGVKAAALQDNGTDALLAAEQVDRMLAVVSG</sequence>
<dbReference type="PROSITE" id="PS01359">
    <property type="entry name" value="ZF_PHD_1"/>
    <property type="match status" value="1"/>
</dbReference>
<dbReference type="Pfam" id="PF12422">
    <property type="entry name" value="Condensin2nSMC"/>
    <property type="match status" value="1"/>
</dbReference>
<evidence type="ECO:0000259" key="6">
    <source>
        <dbReference type="PROSITE" id="PS50016"/>
    </source>
</evidence>
<dbReference type="Proteomes" id="UP001244341">
    <property type="component" value="Chromosome 3b"/>
</dbReference>
<dbReference type="PANTHER" id="PTHR16199">
    <property type="entry name" value="CONDENSIN-2 COMPLEX SUBUNIT G2"/>
    <property type="match status" value="1"/>
</dbReference>
<evidence type="ECO:0000256" key="2">
    <source>
        <dbReference type="ARBA" id="ARBA00022771"/>
    </source>
</evidence>
<evidence type="ECO:0000256" key="4">
    <source>
        <dbReference type="PROSITE-ProRule" id="PRU00146"/>
    </source>
</evidence>
<dbReference type="Gene3D" id="3.30.40.10">
    <property type="entry name" value="Zinc/RING finger domain, C3HC4 (zinc finger)"/>
    <property type="match status" value="1"/>
</dbReference>
<keyword evidence="8" id="KW-1185">Reference proteome</keyword>
<dbReference type="Gene3D" id="1.25.10.10">
    <property type="entry name" value="Leucine-rich Repeat Variant"/>
    <property type="match status" value="1"/>
</dbReference>
<gene>
    <name evidence="7" type="ORF">OEZ85_012395</name>
</gene>
<dbReference type="PROSITE" id="PS50016">
    <property type="entry name" value="ZF_PHD_2"/>
    <property type="match status" value="1"/>
</dbReference>
<feature type="domain" description="PHD-type" evidence="6">
    <location>
        <begin position="720"/>
        <end position="770"/>
    </location>
</feature>